<gene>
    <name evidence="2" type="ORF">C8N45_11218</name>
</gene>
<dbReference type="EMBL" id="QBUD01000012">
    <property type="protein sequence ID" value="PUB11775.1"/>
    <property type="molecule type" value="Genomic_DNA"/>
</dbReference>
<protein>
    <recommendedName>
        <fullName evidence="4">Flagellar protein FliL</fullName>
    </recommendedName>
</protein>
<dbReference type="Proteomes" id="UP000244523">
    <property type="component" value="Unassembled WGS sequence"/>
</dbReference>
<keyword evidence="3" id="KW-1185">Reference proteome</keyword>
<feature type="region of interest" description="Disordered" evidence="1">
    <location>
        <begin position="1"/>
        <end position="33"/>
    </location>
</feature>
<accession>A0A2T6KA96</accession>
<sequence>MLKPHPAEDPLAEGYPCGDPAQQQTAEADSDAPEAVEETEFAKLNNQFVIPIVTDGLVSAMVVMSISLEIELGARSAVFAVEPKLRDAFLQAMFNHANIGGFSGNFTSGTKMRSLRSELLRVARDVVSGAVIDVLITDIVRQDT</sequence>
<dbReference type="AlphaFoldDB" id="A0A2T6KA96"/>
<organism evidence="2 3">
    <name type="scientific">Yoonia sediminilitoris</name>
    <dbReference type="NCBI Taxonomy" id="1286148"/>
    <lineage>
        <taxon>Bacteria</taxon>
        <taxon>Pseudomonadati</taxon>
        <taxon>Pseudomonadota</taxon>
        <taxon>Alphaproteobacteria</taxon>
        <taxon>Rhodobacterales</taxon>
        <taxon>Paracoccaceae</taxon>
        <taxon>Yoonia</taxon>
    </lineage>
</organism>
<evidence type="ECO:0000313" key="2">
    <source>
        <dbReference type="EMBL" id="PUB11775.1"/>
    </source>
</evidence>
<evidence type="ECO:0000256" key="1">
    <source>
        <dbReference type="SAM" id="MobiDB-lite"/>
    </source>
</evidence>
<dbReference type="RefSeq" id="WP_309499154.1">
    <property type="nucleotide sequence ID" value="NZ_QBUD01000012.1"/>
</dbReference>
<proteinExistence type="predicted"/>
<reference evidence="2 3" key="1">
    <citation type="submission" date="2018-04" db="EMBL/GenBank/DDBJ databases">
        <title>Genomic Encyclopedia of Archaeal and Bacterial Type Strains, Phase II (KMG-II): from individual species to whole genera.</title>
        <authorList>
            <person name="Goeker M."/>
        </authorList>
    </citation>
    <scope>NUCLEOTIDE SEQUENCE [LARGE SCALE GENOMIC DNA]</scope>
    <source>
        <strain evidence="2 3">DSM 29955</strain>
    </source>
</reference>
<comment type="caution">
    <text evidence="2">The sequence shown here is derived from an EMBL/GenBank/DDBJ whole genome shotgun (WGS) entry which is preliminary data.</text>
</comment>
<evidence type="ECO:0008006" key="4">
    <source>
        <dbReference type="Google" id="ProtNLM"/>
    </source>
</evidence>
<evidence type="ECO:0000313" key="3">
    <source>
        <dbReference type="Proteomes" id="UP000244523"/>
    </source>
</evidence>
<name>A0A2T6KA96_9RHOB</name>